<protein>
    <recommendedName>
        <fullName evidence="1">Transposase IS116/IS110/IS902 C-terminal domain-containing protein</fullName>
    </recommendedName>
</protein>
<comment type="caution">
    <text evidence="2">The sequence shown here is derived from an EMBL/GenBank/DDBJ whole genome shotgun (WGS) entry which is preliminary data.</text>
</comment>
<proteinExistence type="predicted"/>
<accession>A0A0F9L3I0</accession>
<evidence type="ECO:0000313" key="2">
    <source>
        <dbReference type="EMBL" id="KKM81676.1"/>
    </source>
</evidence>
<sequence>MDRASMEYVKVVVRRLYDAQKLRIQSDLRMQRLIRDEIVLKENAEKTFKKAFELETQIEHEYEKIIWREIKGMPIIDRWLIRIRGIGPRLGGLLVANILDIERFATVSKLWAYCGLHVIDGKAAKRRKGEKCNWSQELKTTAWKIGQSFLKVGGPYRELYDTYRQYLITRELGNGSIIWKGDEKNREVAFAPKALAVKDLKPPKLPEWTLGRIHNMATRRTVKIFLSHLWQVWREIEGLPVGGPFVKERLGHESMIDPWKMIEVEATKVA</sequence>
<dbReference type="Pfam" id="PF02371">
    <property type="entry name" value="Transposase_20"/>
    <property type="match status" value="1"/>
</dbReference>
<dbReference type="InterPro" id="IPR003346">
    <property type="entry name" value="Transposase_20"/>
</dbReference>
<name>A0A0F9L3I0_9ZZZZ</name>
<dbReference type="GO" id="GO:0004803">
    <property type="term" value="F:transposase activity"/>
    <property type="evidence" value="ECO:0007669"/>
    <property type="project" value="InterPro"/>
</dbReference>
<organism evidence="2">
    <name type="scientific">marine sediment metagenome</name>
    <dbReference type="NCBI Taxonomy" id="412755"/>
    <lineage>
        <taxon>unclassified sequences</taxon>
        <taxon>metagenomes</taxon>
        <taxon>ecological metagenomes</taxon>
    </lineage>
</organism>
<evidence type="ECO:0000259" key="1">
    <source>
        <dbReference type="Pfam" id="PF02371"/>
    </source>
</evidence>
<dbReference type="EMBL" id="LAZR01007983">
    <property type="protein sequence ID" value="KKM81676.1"/>
    <property type="molecule type" value="Genomic_DNA"/>
</dbReference>
<feature type="domain" description="Transposase IS116/IS110/IS902 C-terminal" evidence="1">
    <location>
        <begin position="80"/>
        <end position="153"/>
    </location>
</feature>
<dbReference type="GO" id="GO:0003677">
    <property type="term" value="F:DNA binding"/>
    <property type="evidence" value="ECO:0007669"/>
    <property type="project" value="InterPro"/>
</dbReference>
<reference evidence="2" key="1">
    <citation type="journal article" date="2015" name="Nature">
        <title>Complex archaea that bridge the gap between prokaryotes and eukaryotes.</title>
        <authorList>
            <person name="Spang A."/>
            <person name="Saw J.H."/>
            <person name="Jorgensen S.L."/>
            <person name="Zaremba-Niedzwiedzka K."/>
            <person name="Martijn J."/>
            <person name="Lind A.E."/>
            <person name="van Eijk R."/>
            <person name="Schleper C."/>
            <person name="Guy L."/>
            <person name="Ettema T.J."/>
        </authorList>
    </citation>
    <scope>NUCLEOTIDE SEQUENCE</scope>
</reference>
<dbReference type="GO" id="GO:0006313">
    <property type="term" value="P:DNA transposition"/>
    <property type="evidence" value="ECO:0007669"/>
    <property type="project" value="InterPro"/>
</dbReference>
<dbReference type="AlphaFoldDB" id="A0A0F9L3I0"/>
<gene>
    <name evidence="2" type="ORF">LCGC14_1327320</name>
</gene>